<proteinExistence type="predicted"/>
<dbReference type="RefSeq" id="WP_074747045.1">
    <property type="nucleotide sequence ID" value="NZ_FNYS01000016.1"/>
</dbReference>
<protein>
    <recommendedName>
        <fullName evidence="3">Lipoprotein</fullName>
    </recommendedName>
</protein>
<dbReference type="Proteomes" id="UP000183077">
    <property type="component" value="Unassembled WGS sequence"/>
</dbReference>
<dbReference type="PROSITE" id="PS51257">
    <property type="entry name" value="PROKAR_LIPOPROTEIN"/>
    <property type="match status" value="1"/>
</dbReference>
<dbReference type="AlphaFoldDB" id="A0A1H6WS09"/>
<evidence type="ECO:0000313" key="2">
    <source>
        <dbReference type="Proteomes" id="UP000183077"/>
    </source>
</evidence>
<evidence type="ECO:0000313" key="1">
    <source>
        <dbReference type="EMBL" id="SEJ19613.1"/>
    </source>
</evidence>
<sequence>MNKLFLSIAILSAVVTMSSCKKELADKSDDVEAVKDISVVEEESTEDLLNVLTNEEDLLVGEYNQTVAKENIEVFNRINSFSAWSQVSTIDFTTEKGTGITKLYYNKELQVDKIVVRKYDTEQQSLDVYYLSDGKLVLVINQGLVYNANPNSKEFNKEESEYTKDCNYFLDGKLFAIMSNLDCGAPFAEDYVRTVEKDILEEVKKLIP</sequence>
<gene>
    <name evidence="1" type="ORF">SAMN04488018_11615</name>
</gene>
<evidence type="ECO:0008006" key="3">
    <source>
        <dbReference type="Google" id="ProtNLM"/>
    </source>
</evidence>
<reference evidence="1 2" key="1">
    <citation type="submission" date="2016-10" db="EMBL/GenBank/DDBJ databases">
        <authorList>
            <person name="de Groot N.N."/>
        </authorList>
    </citation>
    <scope>NUCLEOTIDE SEQUENCE [LARGE SCALE GENOMIC DNA]</scope>
    <source>
        <strain evidence="1 2">DSM 23048</strain>
    </source>
</reference>
<accession>A0A1H6WS09</accession>
<dbReference type="EMBL" id="FNYS01000016">
    <property type="protein sequence ID" value="SEJ19613.1"/>
    <property type="molecule type" value="Genomic_DNA"/>
</dbReference>
<name>A0A1H6WS09_9FLAO</name>
<dbReference type="GeneID" id="82257993"/>
<organism evidence="1 2">
    <name type="scientific">Myroides marinus</name>
    <dbReference type="NCBI Taxonomy" id="703342"/>
    <lineage>
        <taxon>Bacteria</taxon>
        <taxon>Pseudomonadati</taxon>
        <taxon>Bacteroidota</taxon>
        <taxon>Flavobacteriia</taxon>
        <taxon>Flavobacteriales</taxon>
        <taxon>Flavobacteriaceae</taxon>
        <taxon>Myroides</taxon>
    </lineage>
</organism>